<dbReference type="Pfam" id="PF22422">
    <property type="entry name" value="MGH1-like_GH"/>
    <property type="match status" value="1"/>
</dbReference>
<dbReference type="Gene3D" id="1.50.10.10">
    <property type="match status" value="1"/>
</dbReference>
<dbReference type="GO" id="GO:0005975">
    <property type="term" value="P:carbohydrate metabolic process"/>
    <property type="evidence" value="ECO:0007669"/>
    <property type="project" value="InterPro"/>
</dbReference>
<evidence type="ECO:0000313" key="4">
    <source>
        <dbReference type="Proteomes" id="UP000520814"/>
    </source>
</evidence>
<dbReference type="InterPro" id="IPR012341">
    <property type="entry name" value="6hp_glycosidase-like_sf"/>
</dbReference>
<dbReference type="InterPro" id="IPR005194">
    <property type="entry name" value="Glyco_hydro_65_C"/>
</dbReference>
<protein>
    <recommendedName>
        <fullName evidence="5">Glycoside hydrolase</fullName>
    </recommendedName>
</protein>
<feature type="domain" description="Mannosylglycerate hydrolase MGH1-like glycoside hydrolase" evidence="2">
    <location>
        <begin position="88"/>
        <end position="392"/>
    </location>
</feature>
<dbReference type="RefSeq" id="WP_184196342.1">
    <property type="nucleotide sequence ID" value="NZ_JACHGW010000002.1"/>
</dbReference>
<comment type="caution">
    <text evidence="3">The sequence shown here is derived from an EMBL/GenBank/DDBJ whole genome shotgun (WGS) entry which is preliminary data.</text>
</comment>
<sequence>MVLESGAFAHHIERFNAMEDESLVQLIPNARAWEWLVASAPLFECPDTQLTETYYFRWWSFRKHLKQTPQGRILTEFLAPVRHAGAFNSISCALGHHIAEGRWLRETALLDEYVAFWFRGNEGKPQPHFHKFSGWVPAALEARGNVTGSHALFTTLLEDMIADFHAWEKERLAPEGLFWQHDVKDGMEESISGSRTVQNLRPTINAYMVASAAALGRVGKRPEFIARSRELIAKTQALLWDEKAQFFKVRRPDGSLSDAREAIGFVPWQFGIAERKHSAAWAQLTDPQGFAAPFGLTTAERRHPKFRTHGTGKCEWDGALWPFATSQTLTGLASALRRFNNLPIPRRAWFDAFLTYARSHQREGKPYIGEYQDETTGVWIKGEERSRYYNHSTFADLLITGLVGLTPRADQKIEVDPLLPEGTWPWFCLDGVGYHGRLLTILWDATGRRYGRGAGLQVLADGKKLGQSNRLRKLIV</sequence>
<evidence type="ECO:0000259" key="1">
    <source>
        <dbReference type="Pfam" id="PF03633"/>
    </source>
</evidence>
<reference evidence="3 4" key="1">
    <citation type="submission" date="2020-08" db="EMBL/GenBank/DDBJ databases">
        <title>Genomic Encyclopedia of Type Strains, Phase IV (KMG-IV): sequencing the most valuable type-strain genomes for metagenomic binning, comparative biology and taxonomic classification.</title>
        <authorList>
            <person name="Goeker M."/>
        </authorList>
    </citation>
    <scope>NUCLEOTIDE SEQUENCE [LARGE SCALE GENOMIC DNA]</scope>
    <source>
        <strain evidence="3 4">DSM 23562</strain>
    </source>
</reference>
<gene>
    <name evidence="3" type="ORF">HNQ39_002564</name>
</gene>
<keyword evidence="4" id="KW-1185">Reference proteome</keyword>
<evidence type="ECO:0000259" key="2">
    <source>
        <dbReference type="Pfam" id="PF22422"/>
    </source>
</evidence>
<dbReference type="SUPFAM" id="SSF48208">
    <property type="entry name" value="Six-hairpin glycosidases"/>
    <property type="match status" value="1"/>
</dbReference>
<name>A0A7W9SRK5_ARMRO</name>
<dbReference type="AlphaFoldDB" id="A0A7W9SRK5"/>
<evidence type="ECO:0008006" key="5">
    <source>
        <dbReference type="Google" id="ProtNLM"/>
    </source>
</evidence>
<accession>A0A7W9SRK5</accession>
<dbReference type="InterPro" id="IPR054491">
    <property type="entry name" value="MGH1-like_GH"/>
</dbReference>
<dbReference type="EMBL" id="JACHGW010000002">
    <property type="protein sequence ID" value="MBB6050773.1"/>
    <property type="molecule type" value="Genomic_DNA"/>
</dbReference>
<dbReference type="Pfam" id="PF03633">
    <property type="entry name" value="Glyco_hydro_65C"/>
    <property type="match status" value="1"/>
</dbReference>
<evidence type="ECO:0000313" key="3">
    <source>
        <dbReference type="EMBL" id="MBB6050773.1"/>
    </source>
</evidence>
<feature type="domain" description="Glycoside hydrolase family 65 C-terminal" evidence="1">
    <location>
        <begin position="410"/>
        <end position="464"/>
    </location>
</feature>
<dbReference type="Proteomes" id="UP000520814">
    <property type="component" value="Unassembled WGS sequence"/>
</dbReference>
<proteinExistence type="predicted"/>
<organism evidence="3 4">
    <name type="scientific">Armatimonas rosea</name>
    <dbReference type="NCBI Taxonomy" id="685828"/>
    <lineage>
        <taxon>Bacteria</taxon>
        <taxon>Bacillati</taxon>
        <taxon>Armatimonadota</taxon>
        <taxon>Armatimonadia</taxon>
        <taxon>Armatimonadales</taxon>
        <taxon>Armatimonadaceae</taxon>
        <taxon>Armatimonas</taxon>
    </lineage>
</organism>
<dbReference type="InterPro" id="IPR008928">
    <property type="entry name" value="6-hairpin_glycosidase_sf"/>
</dbReference>